<accession>A0ABM5XBY1</accession>
<protein>
    <submittedName>
        <fullName evidence="1">Glycosyltransferase</fullName>
    </submittedName>
</protein>
<sequence length="39" mass="4462">MKKRCVETVRSVRKETEKFKRGEVGFLMKKGCKMGGVSL</sequence>
<keyword evidence="2" id="KW-1185">Reference proteome</keyword>
<dbReference type="EMBL" id="CP014227">
    <property type="protein sequence ID" value="AMD84627.1"/>
    <property type="molecule type" value="Genomic_DNA"/>
</dbReference>
<dbReference type="Proteomes" id="UP000065822">
    <property type="component" value="Chromosome"/>
</dbReference>
<name>A0ABM5XBY1_9FLAO</name>
<organism evidence="1 2">
    <name type="scientific">Capnocytophaga haemolytica</name>
    <dbReference type="NCBI Taxonomy" id="45243"/>
    <lineage>
        <taxon>Bacteria</taxon>
        <taxon>Pseudomonadati</taxon>
        <taxon>Bacteroidota</taxon>
        <taxon>Flavobacteriia</taxon>
        <taxon>Flavobacteriales</taxon>
        <taxon>Flavobacteriaceae</taxon>
        <taxon>Capnocytophaga</taxon>
    </lineage>
</organism>
<proteinExistence type="predicted"/>
<evidence type="ECO:0000313" key="1">
    <source>
        <dbReference type="EMBL" id="AMD84627.1"/>
    </source>
</evidence>
<gene>
    <name evidence="1" type="ORF">AXF12_03270</name>
</gene>
<evidence type="ECO:0000313" key="2">
    <source>
        <dbReference type="Proteomes" id="UP000065822"/>
    </source>
</evidence>
<reference evidence="1 2" key="1">
    <citation type="submission" date="2016-02" db="EMBL/GenBank/DDBJ databases">
        <authorList>
            <person name="Holder M.E."/>
            <person name="Ajami N.J."/>
            <person name="Petrosino J.F."/>
        </authorList>
    </citation>
    <scope>NUCLEOTIDE SEQUENCE [LARGE SCALE GENOMIC DNA]</scope>
    <source>
        <strain evidence="1 2">CCUG 32990</strain>
    </source>
</reference>